<evidence type="ECO:0000256" key="4">
    <source>
        <dbReference type="ARBA" id="ARBA00022679"/>
    </source>
</evidence>
<dbReference type="PANTHER" id="PTHR43304">
    <property type="entry name" value="PHYTOCHROME-LIKE PROTEIN CPH1"/>
    <property type="match status" value="1"/>
</dbReference>
<protein>
    <recommendedName>
        <fullName evidence="2">histidine kinase</fullName>
        <ecNumber evidence="2">2.7.13.3</ecNumber>
    </recommendedName>
</protein>
<dbReference type="Gene3D" id="3.30.450.20">
    <property type="entry name" value="PAS domain"/>
    <property type="match status" value="1"/>
</dbReference>
<dbReference type="InterPro" id="IPR036097">
    <property type="entry name" value="HisK_dim/P_sf"/>
</dbReference>
<dbReference type="PROSITE" id="PS50113">
    <property type="entry name" value="PAC"/>
    <property type="match status" value="1"/>
</dbReference>
<evidence type="ECO:0000259" key="7">
    <source>
        <dbReference type="PROSITE" id="PS50113"/>
    </source>
</evidence>
<dbReference type="SMART" id="SM00387">
    <property type="entry name" value="HATPase_c"/>
    <property type="match status" value="1"/>
</dbReference>
<accession>A0A1T5M000</accession>
<dbReference type="SUPFAM" id="SSF55785">
    <property type="entry name" value="PYP-like sensor domain (PAS domain)"/>
    <property type="match status" value="1"/>
</dbReference>
<dbReference type="InterPro" id="IPR000700">
    <property type="entry name" value="PAS-assoc_C"/>
</dbReference>
<organism evidence="8 9">
    <name type="scientific">Ohtaekwangia koreensis</name>
    <dbReference type="NCBI Taxonomy" id="688867"/>
    <lineage>
        <taxon>Bacteria</taxon>
        <taxon>Pseudomonadati</taxon>
        <taxon>Bacteroidota</taxon>
        <taxon>Cytophagia</taxon>
        <taxon>Cytophagales</taxon>
        <taxon>Fulvivirgaceae</taxon>
        <taxon>Ohtaekwangia</taxon>
    </lineage>
</organism>
<dbReference type="SUPFAM" id="SSF47384">
    <property type="entry name" value="Homodimeric domain of signal transducing histidine kinase"/>
    <property type="match status" value="1"/>
</dbReference>
<dbReference type="Pfam" id="PF08447">
    <property type="entry name" value="PAS_3"/>
    <property type="match status" value="1"/>
</dbReference>
<evidence type="ECO:0000259" key="6">
    <source>
        <dbReference type="PROSITE" id="PS50109"/>
    </source>
</evidence>
<dbReference type="InterPro" id="IPR005467">
    <property type="entry name" value="His_kinase_dom"/>
</dbReference>
<keyword evidence="9" id="KW-1185">Reference proteome</keyword>
<dbReference type="GO" id="GO:0000155">
    <property type="term" value="F:phosphorelay sensor kinase activity"/>
    <property type="evidence" value="ECO:0007669"/>
    <property type="project" value="InterPro"/>
</dbReference>
<dbReference type="Pfam" id="PF00512">
    <property type="entry name" value="HisKA"/>
    <property type="match status" value="1"/>
</dbReference>
<dbReference type="InterPro" id="IPR013655">
    <property type="entry name" value="PAS_fold_3"/>
</dbReference>
<dbReference type="RefSeq" id="WP_079688526.1">
    <property type="nucleotide sequence ID" value="NZ_FUZU01000003.1"/>
</dbReference>
<dbReference type="OrthoDB" id="9766459at2"/>
<dbReference type="PANTHER" id="PTHR43304:SF1">
    <property type="entry name" value="PAC DOMAIN-CONTAINING PROTEIN"/>
    <property type="match status" value="1"/>
</dbReference>
<dbReference type="PRINTS" id="PR00344">
    <property type="entry name" value="BCTRLSENSOR"/>
</dbReference>
<evidence type="ECO:0000256" key="5">
    <source>
        <dbReference type="ARBA" id="ARBA00022777"/>
    </source>
</evidence>
<dbReference type="InterPro" id="IPR003594">
    <property type="entry name" value="HATPase_dom"/>
</dbReference>
<dbReference type="Proteomes" id="UP000190961">
    <property type="component" value="Unassembled WGS sequence"/>
</dbReference>
<dbReference type="Gene3D" id="3.30.565.10">
    <property type="entry name" value="Histidine kinase-like ATPase, C-terminal domain"/>
    <property type="match status" value="1"/>
</dbReference>
<evidence type="ECO:0000256" key="2">
    <source>
        <dbReference type="ARBA" id="ARBA00012438"/>
    </source>
</evidence>
<dbReference type="PROSITE" id="PS50109">
    <property type="entry name" value="HIS_KIN"/>
    <property type="match status" value="1"/>
</dbReference>
<dbReference type="InterPro" id="IPR036890">
    <property type="entry name" value="HATPase_C_sf"/>
</dbReference>
<dbReference type="EMBL" id="FUZU01000003">
    <property type="protein sequence ID" value="SKC81455.1"/>
    <property type="molecule type" value="Genomic_DNA"/>
</dbReference>
<proteinExistence type="predicted"/>
<dbReference type="SUPFAM" id="SSF55874">
    <property type="entry name" value="ATPase domain of HSP90 chaperone/DNA topoisomerase II/histidine kinase"/>
    <property type="match status" value="1"/>
</dbReference>
<comment type="catalytic activity">
    <reaction evidence="1">
        <text>ATP + protein L-histidine = ADP + protein N-phospho-L-histidine.</text>
        <dbReference type="EC" id="2.7.13.3"/>
    </reaction>
</comment>
<dbReference type="NCBIfam" id="TIGR00229">
    <property type="entry name" value="sensory_box"/>
    <property type="match status" value="1"/>
</dbReference>
<evidence type="ECO:0000256" key="1">
    <source>
        <dbReference type="ARBA" id="ARBA00000085"/>
    </source>
</evidence>
<dbReference type="FunFam" id="3.30.565.10:FF:000006">
    <property type="entry name" value="Sensor histidine kinase WalK"/>
    <property type="match status" value="1"/>
</dbReference>
<sequence>MKMVWGSQWLNVIHPDDRRNIETAWRKSLSEKKTFEAKFRIESSTGRTIVCYANSIPQFDANNRFTGYTGIIQDISVQEEIKSSLEKMVLNRTDDLRKRNLELRKAEKALIMKNHELEKINNELSSFAHIASHDLQEPLRKIQTFIDRVVYSDGDKLSSRSKDYIDKIQSASNRMRALIQDILLYSKTTNIESGLELTDLNQLLQEVITEFEVKIEQTGARIENKGLPTLPVIRFQFHQVFLNLISNALKFSKESSTPQIVFQCSIVRNTQLPGMHDSQDFYDITVSDNGIGFHAEHAEKIFEIFNRLHSKSQVEGTGIGLAICKKIIGGHHGRMTAEGKINEGSTFHIYLPCSQATV</sequence>
<dbReference type="AlphaFoldDB" id="A0A1T5M000"/>
<feature type="domain" description="PAC" evidence="7">
    <location>
        <begin position="35"/>
        <end position="87"/>
    </location>
</feature>
<dbReference type="InterPro" id="IPR035965">
    <property type="entry name" value="PAS-like_dom_sf"/>
</dbReference>
<evidence type="ECO:0000256" key="3">
    <source>
        <dbReference type="ARBA" id="ARBA00022553"/>
    </source>
</evidence>
<dbReference type="EC" id="2.7.13.3" evidence="2"/>
<keyword evidence="3" id="KW-0597">Phosphoprotein</keyword>
<dbReference type="InterPro" id="IPR004358">
    <property type="entry name" value="Sig_transdc_His_kin-like_C"/>
</dbReference>
<dbReference type="InterPro" id="IPR000014">
    <property type="entry name" value="PAS"/>
</dbReference>
<dbReference type="Pfam" id="PF02518">
    <property type="entry name" value="HATPase_c"/>
    <property type="match status" value="1"/>
</dbReference>
<evidence type="ECO:0000313" key="8">
    <source>
        <dbReference type="EMBL" id="SKC81455.1"/>
    </source>
</evidence>
<gene>
    <name evidence="8" type="ORF">SAMN05660236_3952</name>
</gene>
<keyword evidence="5" id="KW-0418">Kinase</keyword>
<feature type="domain" description="Histidine kinase" evidence="6">
    <location>
        <begin position="130"/>
        <end position="355"/>
    </location>
</feature>
<keyword evidence="4" id="KW-0808">Transferase</keyword>
<dbReference type="CDD" id="cd00082">
    <property type="entry name" value="HisKA"/>
    <property type="match status" value="1"/>
</dbReference>
<dbReference type="Gene3D" id="1.10.287.130">
    <property type="match status" value="1"/>
</dbReference>
<evidence type="ECO:0000313" key="9">
    <source>
        <dbReference type="Proteomes" id="UP000190961"/>
    </source>
</evidence>
<dbReference type="InterPro" id="IPR052162">
    <property type="entry name" value="Sensor_kinase/Photoreceptor"/>
</dbReference>
<dbReference type="SMART" id="SM00388">
    <property type="entry name" value="HisKA"/>
    <property type="match status" value="1"/>
</dbReference>
<dbReference type="STRING" id="688867.SAMN05660236_3952"/>
<name>A0A1T5M000_9BACT</name>
<dbReference type="InterPro" id="IPR003661">
    <property type="entry name" value="HisK_dim/P_dom"/>
</dbReference>
<reference evidence="8 9" key="1">
    <citation type="submission" date="2017-02" db="EMBL/GenBank/DDBJ databases">
        <authorList>
            <person name="Peterson S.W."/>
        </authorList>
    </citation>
    <scope>NUCLEOTIDE SEQUENCE [LARGE SCALE GENOMIC DNA]</scope>
    <source>
        <strain evidence="8 9">DSM 25262</strain>
    </source>
</reference>
<dbReference type="CDD" id="cd00130">
    <property type="entry name" value="PAS"/>
    <property type="match status" value="1"/>
</dbReference>